<sequence length="303" mass="33791">MRMGSSSRATPPPSQSLVSAFHLTLSSASSISPSQSPTLFPSQSPVISPSQFPVVSHSQKSLNSRGELLTLITEVSTGRSIIGTQDGLVYIWKLSTGNKLGTLLCFEGWPAFHQSTVHANPLVHDYDYRDYVDESMWGDEEWTEVEHEKMEKYVDIDAHLVCTPNYLNAQYFGEIGIGTPPQKFPVVFDIGSSNLWVPSSKCFSVACLLHFKYKSKRLHAYKKNDRKSIGLGTFYRYPAHPFVDGRWMFPEFGSSGWKASVFVEADEFVGSEHDFLFGIVAFGSLKPSCRRGVLYALGSFDCQ</sequence>
<organism evidence="3 4">
    <name type="scientific">Cucumis melo var. makuwa</name>
    <name type="common">Oriental melon</name>
    <dbReference type="NCBI Taxonomy" id="1194695"/>
    <lineage>
        <taxon>Eukaryota</taxon>
        <taxon>Viridiplantae</taxon>
        <taxon>Streptophyta</taxon>
        <taxon>Embryophyta</taxon>
        <taxon>Tracheophyta</taxon>
        <taxon>Spermatophyta</taxon>
        <taxon>Magnoliopsida</taxon>
        <taxon>eudicotyledons</taxon>
        <taxon>Gunneridae</taxon>
        <taxon>Pentapetalae</taxon>
        <taxon>rosids</taxon>
        <taxon>fabids</taxon>
        <taxon>Cucurbitales</taxon>
        <taxon>Cucurbitaceae</taxon>
        <taxon>Benincaseae</taxon>
        <taxon>Cucumis</taxon>
    </lineage>
</organism>
<protein>
    <submittedName>
        <fullName evidence="3">Aspartic proteinase A1-like</fullName>
    </submittedName>
</protein>
<accession>A0A5D3DWQ8</accession>
<feature type="domain" description="Peptidase A1" evidence="2">
    <location>
        <begin position="171"/>
        <end position="303"/>
    </location>
</feature>
<evidence type="ECO:0000313" key="4">
    <source>
        <dbReference type="Proteomes" id="UP000321947"/>
    </source>
</evidence>
<dbReference type="Proteomes" id="UP000321947">
    <property type="component" value="Unassembled WGS sequence"/>
</dbReference>
<dbReference type="PANTHER" id="PTHR47966:SF54">
    <property type="entry name" value="ASPARTIC PROTEINASE"/>
    <property type="match status" value="1"/>
</dbReference>
<evidence type="ECO:0000256" key="1">
    <source>
        <dbReference type="ARBA" id="ARBA00007447"/>
    </source>
</evidence>
<dbReference type="EMBL" id="SSTD01002353">
    <property type="protein sequence ID" value="TYK28123.1"/>
    <property type="molecule type" value="Genomic_DNA"/>
</dbReference>
<gene>
    <name evidence="3" type="ORF">E5676_scaffold289G00290</name>
</gene>
<dbReference type="GO" id="GO:0004190">
    <property type="term" value="F:aspartic-type endopeptidase activity"/>
    <property type="evidence" value="ECO:0007669"/>
    <property type="project" value="InterPro"/>
</dbReference>
<dbReference type="InterPro" id="IPR001461">
    <property type="entry name" value="Aspartic_peptidase_A1"/>
</dbReference>
<dbReference type="Pfam" id="PF00026">
    <property type="entry name" value="Asp"/>
    <property type="match status" value="1"/>
</dbReference>
<name>A0A5D3DWQ8_CUCMM</name>
<dbReference type="SUPFAM" id="SSF50630">
    <property type="entry name" value="Acid proteases"/>
    <property type="match status" value="1"/>
</dbReference>
<dbReference type="InterPro" id="IPR033121">
    <property type="entry name" value="PEPTIDASE_A1"/>
</dbReference>
<dbReference type="PROSITE" id="PS51767">
    <property type="entry name" value="PEPTIDASE_A1"/>
    <property type="match status" value="1"/>
</dbReference>
<comment type="similarity">
    <text evidence="1">Belongs to the peptidase A1 family.</text>
</comment>
<dbReference type="Gene3D" id="2.40.70.10">
    <property type="entry name" value="Acid Proteases"/>
    <property type="match status" value="1"/>
</dbReference>
<dbReference type="PANTHER" id="PTHR47966">
    <property type="entry name" value="BETA-SITE APP-CLEAVING ENZYME, ISOFORM A-RELATED"/>
    <property type="match status" value="1"/>
</dbReference>
<comment type="caution">
    <text evidence="3">The sequence shown here is derived from an EMBL/GenBank/DDBJ whole genome shotgun (WGS) entry which is preliminary data.</text>
</comment>
<dbReference type="InterPro" id="IPR021109">
    <property type="entry name" value="Peptidase_aspartic_dom_sf"/>
</dbReference>
<dbReference type="GO" id="GO:0006508">
    <property type="term" value="P:proteolysis"/>
    <property type="evidence" value="ECO:0007669"/>
    <property type="project" value="InterPro"/>
</dbReference>
<dbReference type="PRINTS" id="PR00792">
    <property type="entry name" value="PEPSIN"/>
</dbReference>
<dbReference type="AlphaFoldDB" id="A0A5D3DWQ8"/>
<evidence type="ECO:0000313" key="3">
    <source>
        <dbReference type="EMBL" id="TYK28123.1"/>
    </source>
</evidence>
<proteinExistence type="inferred from homology"/>
<reference evidence="3 4" key="1">
    <citation type="submission" date="2019-08" db="EMBL/GenBank/DDBJ databases">
        <title>Draft genome sequences of two oriental melons (Cucumis melo L. var makuwa).</title>
        <authorList>
            <person name="Kwon S.-Y."/>
        </authorList>
    </citation>
    <scope>NUCLEOTIDE SEQUENCE [LARGE SCALE GENOMIC DNA]</scope>
    <source>
        <strain evidence="4">cv. Chang Bougi</strain>
        <tissue evidence="3">Leaf</tissue>
    </source>
</reference>
<evidence type="ECO:0000259" key="2">
    <source>
        <dbReference type="PROSITE" id="PS51767"/>
    </source>
</evidence>